<dbReference type="EMBL" id="BK014830">
    <property type="protein sequence ID" value="DAD77664.1"/>
    <property type="molecule type" value="Genomic_DNA"/>
</dbReference>
<sequence length="72" mass="8594">MGKLILKNPYFEEEITVKEDHVYFEHSLENLNFGHEQFIKLHQIEPNEALITINPKNFAKVEFYEVEEIADE</sequence>
<protein>
    <submittedName>
        <fullName evidence="1">Uncharacterized protein</fullName>
    </submittedName>
</protein>
<proteinExistence type="predicted"/>
<evidence type="ECO:0000313" key="1">
    <source>
        <dbReference type="EMBL" id="DAD77664.1"/>
    </source>
</evidence>
<organism evidence="1">
    <name type="scientific">Siphoviridae sp. ctPi453</name>
    <dbReference type="NCBI Taxonomy" id="2826324"/>
    <lineage>
        <taxon>Viruses</taxon>
        <taxon>Duplodnaviria</taxon>
        <taxon>Heunggongvirae</taxon>
        <taxon>Uroviricota</taxon>
        <taxon>Caudoviricetes</taxon>
    </lineage>
</organism>
<name>A0A8S5M681_9CAUD</name>
<accession>A0A8S5M681</accession>
<reference evidence="1" key="1">
    <citation type="journal article" date="2021" name="Proc. Natl. Acad. Sci. U.S.A.">
        <title>A Catalog of Tens of Thousands of Viruses from Human Metagenomes Reveals Hidden Associations with Chronic Diseases.</title>
        <authorList>
            <person name="Tisza M.J."/>
            <person name="Buck C.B."/>
        </authorList>
    </citation>
    <scope>NUCLEOTIDE SEQUENCE</scope>
    <source>
        <strain evidence="1">CtPi453</strain>
    </source>
</reference>